<dbReference type="EMBL" id="AM235768">
    <property type="protein sequence ID" value="CAM96456.1"/>
    <property type="molecule type" value="Genomic_DNA"/>
</dbReference>
<evidence type="ECO:0000313" key="1">
    <source>
        <dbReference type="EMBL" id="CAM96456.1"/>
    </source>
</evidence>
<organism evidence="1 2">
    <name type="scientific">Pseudomonas fluorescens (strain SBW25)</name>
    <dbReference type="NCBI Taxonomy" id="216595"/>
    <lineage>
        <taxon>Bacteria</taxon>
        <taxon>Pseudomonadati</taxon>
        <taxon>Pseudomonadota</taxon>
        <taxon>Gammaproteobacteria</taxon>
        <taxon>Pseudomonadales</taxon>
        <taxon>Pseudomonadaceae</taxon>
        <taxon>Pseudomonas</taxon>
    </lineage>
</organism>
<dbReference type="Proteomes" id="UP000002332">
    <property type="component" value="Plasmid pQBR103"/>
</dbReference>
<reference evidence="1 2" key="1">
    <citation type="journal article" date="2007" name="ISME J.">
        <title>Sequence-based analysis of pQBR103; a representative of a unique, transfer-proficient mega plasmid resident in the microbial community of sugar beet.</title>
        <authorList>
            <person name="Tett A."/>
            <person name="Spiers A.J."/>
            <person name="Crossman L.C."/>
            <person name="Ager D."/>
            <person name="Ciric L."/>
            <person name="Dow J.M."/>
            <person name="Fry J.C."/>
            <person name="Harris D."/>
            <person name="Lilley A."/>
            <person name="Oliver A."/>
            <person name="Parkhill J."/>
            <person name="Quail M.A."/>
            <person name="Rainey P.B."/>
            <person name="Saunders N.J."/>
            <person name="Seeger K."/>
            <person name="Snyder L.A.S."/>
            <person name="Squares R."/>
            <person name="Thomas C.M."/>
            <person name="Turner S.L."/>
            <person name="Zhang X.-X."/>
            <person name="Field D."/>
            <person name="Bailey M.J."/>
        </authorList>
    </citation>
    <scope>NUCLEOTIDE SEQUENCE [LARGE SCALE GENOMIC DNA]</scope>
    <source>
        <strain evidence="1 2">SBW25</strain>
    </source>
</reference>
<dbReference type="AlphaFoldDB" id="A4V7U3"/>
<name>A4V7U3_PSEFS</name>
<sequence>MNQASILVRHPFGDQFAYTSNDASGVFLVCCEIDGAVVETFVKFHNGLVTSCDNYHSQPCGYRFAPTWIRSHRLDGSDAIRTPEAIYLVSLIRAVDAGEIVDLTSDMDRLMVALALCHADLLGAFTPAQAWAFLDDAHICAVSQWAR</sequence>
<proteinExistence type="predicted"/>
<protein>
    <submittedName>
        <fullName evidence="1">Uncharacterized protein</fullName>
    </submittedName>
</protein>
<accession>A4V7U3</accession>
<evidence type="ECO:0000313" key="2">
    <source>
        <dbReference type="Proteomes" id="UP000002332"/>
    </source>
</evidence>
<geneLocation type="plasmid" evidence="1 2">
    <name>pQBR103</name>
</geneLocation>
<keyword evidence="1" id="KW-0614">Plasmid</keyword>
<gene>
    <name evidence="1" type="ordered locus">pQBR0424</name>
</gene>